<proteinExistence type="predicted"/>
<protein>
    <submittedName>
        <fullName evidence="2">ABC transporter substrate-binding protein</fullName>
    </submittedName>
</protein>
<dbReference type="PIRSF" id="PIRSF002741">
    <property type="entry name" value="MppA"/>
    <property type="match status" value="1"/>
</dbReference>
<dbReference type="Gene3D" id="3.40.190.10">
    <property type="entry name" value="Periplasmic binding protein-like II"/>
    <property type="match status" value="1"/>
</dbReference>
<dbReference type="InterPro" id="IPR030678">
    <property type="entry name" value="Peptide/Ni-bd"/>
</dbReference>
<dbReference type="GO" id="GO:0043190">
    <property type="term" value="C:ATP-binding cassette (ABC) transporter complex"/>
    <property type="evidence" value="ECO:0007669"/>
    <property type="project" value="InterPro"/>
</dbReference>
<dbReference type="Gene3D" id="3.10.105.10">
    <property type="entry name" value="Dipeptide-binding Protein, Domain 3"/>
    <property type="match status" value="1"/>
</dbReference>
<evidence type="ECO:0000313" key="2">
    <source>
        <dbReference type="EMBL" id="QNE33814.1"/>
    </source>
</evidence>
<name>A0A7G6Y5P9_9MICO</name>
<dbReference type="InterPro" id="IPR039424">
    <property type="entry name" value="SBP_5"/>
</dbReference>
<dbReference type="Pfam" id="PF00496">
    <property type="entry name" value="SBP_bac_5"/>
    <property type="match status" value="1"/>
</dbReference>
<dbReference type="InterPro" id="IPR000914">
    <property type="entry name" value="SBP_5_dom"/>
</dbReference>
<dbReference type="EMBL" id="CP043641">
    <property type="protein sequence ID" value="QNE33814.1"/>
    <property type="molecule type" value="Genomic_DNA"/>
</dbReference>
<dbReference type="GO" id="GO:0015833">
    <property type="term" value="P:peptide transport"/>
    <property type="evidence" value="ECO:0007669"/>
    <property type="project" value="TreeGrafter"/>
</dbReference>
<dbReference type="PROSITE" id="PS51257">
    <property type="entry name" value="PROKAR_LIPOPROTEIN"/>
    <property type="match status" value="1"/>
</dbReference>
<dbReference type="RefSeq" id="WP_185276984.1">
    <property type="nucleotide sequence ID" value="NZ_CP043641.1"/>
</dbReference>
<dbReference type="KEGG" id="lse:F1C12_00740"/>
<dbReference type="CDD" id="cd00995">
    <property type="entry name" value="PBP2_NikA_DppA_OppA_like"/>
    <property type="match status" value="1"/>
</dbReference>
<dbReference type="GO" id="GO:1904680">
    <property type="term" value="F:peptide transmembrane transporter activity"/>
    <property type="evidence" value="ECO:0007669"/>
    <property type="project" value="TreeGrafter"/>
</dbReference>
<dbReference type="Gene3D" id="3.90.76.10">
    <property type="entry name" value="Dipeptide-binding Protein, Domain 1"/>
    <property type="match status" value="1"/>
</dbReference>
<organism evidence="2 3">
    <name type="scientific">Leifsonia shinshuensis</name>
    <dbReference type="NCBI Taxonomy" id="150026"/>
    <lineage>
        <taxon>Bacteria</taxon>
        <taxon>Bacillati</taxon>
        <taxon>Actinomycetota</taxon>
        <taxon>Actinomycetes</taxon>
        <taxon>Micrococcales</taxon>
        <taxon>Microbacteriaceae</taxon>
        <taxon>Leifsonia</taxon>
    </lineage>
</organism>
<reference evidence="3" key="1">
    <citation type="submission" date="2019-09" db="EMBL/GenBank/DDBJ databases">
        <title>Antimicrobial potential of Antarctic Bacteria.</title>
        <authorList>
            <person name="Benaud N."/>
            <person name="Edwards R.J."/>
            <person name="Ferrari B.C."/>
        </authorList>
    </citation>
    <scope>NUCLEOTIDE SEQUENCE [LARGE SCALE GENOMIC DNA]</scope>
    <source>
        <strain evidence="3">INR9</strain>
    </source>
</reference>
<feature type="domain" description="Solute-binding protein family 5" evidence="1">
    <location>
        <begin position="80"/>
        <end position="455"/>
    </location>
</feature>
<dbReference type="GO" id="GO:0042597">
    <property type="term" value="C:periplasmic space"/>
    <property type="evidence" value="ECO:0007669"/>
    <property type="project" value="UniProtKB-ARBA"/>
</dbReference>
<dbReference type="Proteomes" id="UP000515511">
    <property type="component" value="Chromosome"/>
</dbReference>
<dbReference type="AlphaFoldDB" id="A0A7G6Y5P9"/>
<accession>A0A7G6Y5P9</accession>
<evidence type="ECO:0000259" key="1">
    <source>
        <dbReference type="Pfam" id="PF00496"/>
    </source>
</evidence>
<gene>
    <name evidence="2" type="ORF">F1C12_00740</name>
</gene>
<dbReference type="SUPFAM" id="SSF53850">
    <property type="entry name" value="Periplasmic binding protein-like II"/>
    <property type="match status" value="1"/>
</dbReference>
<dbReference type="PANTHER" id="PTHR30290:SF83">
    <property type="entry name" value="ABC TRANSPORTER SUBSTRATE-BINDING PROTEIN"/>
    <property type="match status" value="1"/>
</dbReference>
<sequence>MTIRLLGRSAAALAAAGALVLTGCSSPDAPSKADASAIVTTNGSEPQNPLVPTNTNEAGGGKIIDAVFSGLLAYQADGRPVNDVARSIETSDSQHFVITINEDRTFSNGEKVTSRSFVDAWNHGAKKSNAQLLNSFFEDIEGFSGDEDTELSGLTVVSDTEFTVDLKTPVSDFPLRLGFSAFYPLPSVAFEDMTAFGAHPIGNGPYKLAGDTAWKHDESIDLVANPAYTGPRTAKNGGLRIVFYASLESAYADLRSGTLDVLDAIPDTELATFEKDLDGRAVNQPAAVFQNFAIPERIAHFAGEEGRLRREAISLAIDRAEITKVIFDGTRTPAKDFTSPVIPGWSGKLAGAGVLDHDAKKAKKLWADADKLSPWTGTFAIAYNADGGHKAWVDAVANNLKNTLGVDAKGEASPTFAQLRTSITERTIDSAFRAGWQGDYPGLLTFLRPVYGTGALSNDSEYANPEFDALLAKGLAEPDVEAADAEFRAAQELLLRDLPAIPLWYQNVTGGYSEAVSDVRFGWNSVPLYEQIIKKSAH</sequence>
<evidence type="ECO:0000313" key="3">
    <source>
        <dbReference type="Proteomes" id="UP000515511"/>
    </source>
</evidence>
<dbReference type="PANTHER" id="PTHR30290">
    <property type="entry name" value="PERIPLASMIC BINDING COMPONENT OF ABC TRANSPORTER"/>
    <property type="match status" value="1"/>
</dbReference>